<keyword evidence="4" id="KW-0686">Riboflavin biosynthesis</keyword>
<evidence type="ECO:0000256" key="6">
    <source>
        <dbReference type="ARBA" id="ARBA00023002"/>
    </source>
</evidence>
<evidence type="ECO:0000256" key="8">
    <source>
        <dbReference type="ARBA" id="ARBA00049020"/>
    </source>
</evidence>
<evidence type="ECO:0000313" key="11">
    <source>
        <dbReference type="EMBL" id="PUA33531.1"/>
    </source>
</evidence>
<evidence type="ECO:0000256" key="5">
    <source>
        <dbReference type="ARBA" id="ARBA00022857"/>
    </source>
</evidence>
<accession>A0A2R7Y7K9</accession>
<feature type="domain" description="Bacterial bifunctional deaminase-reductase C-terminal" evidence="10">
    <location>
        <begin position="1"/>
        <end position="198"/>
    </location>
</feature>
<evidence type="ECO:0000313" key="12">
    <source>
        <dbReference type="Proteomes" id="UP000244093"/>
    </source>
</evidence>
<dbReference type="NCBIfam" id="TIGR01508">
    <property type="entry name" value="rib_reduct_arch"/>
    <property type="match status" value="1"/>
</dbReference>
<comment type="pathway">
    <text evidence="1">Cofactor biosynthesis; riboflavin biosynthesis.</text>
</comment>
<dbReference type="GO" id="GO:0008703">
    <property type="term" value="F:5-amino-6-(5-phosphoribosylamino)uracil reductase activity"/>
    <property type="evidence" value="ECO:0007669"/>
    <property type="project" value="InterPro"/>
</dbReference>
<dbReference type="UniPathway" id="UPA00275"/>
<dbReference type="Pfam" id="PF01872">
    <property type="entry name" value="RibD_C"/>
    <property type="match status" value="1"/>
</dbReference>
<evidence type="ECO:0000256" key="4">
    <source>
        <dbReference type="ARBA" id="ARBA00022619"/>
    </source>
</evidence>
<evidence type="ECO:0000256" key="1">
    <source>
        <dbReference type="ARBA" id="ARBA00005104"/>
    </source>
</evidence>
<sequence>MSADGKIASRTGESRLSCYYDKVRLHKLRASVDAVMVGANTVVKDNPELTVRLASGRNPIRVVIDGKLVVSTNAKVFDVSKAPTLLITSNKAPEDKVKAIIAKGVDVVTLESKDGFIEPNTILNTLHSKGVKTLLIEGGGNLIWSFIKEKLVDEFRVTISPYIIGGKEATTPVEGEGFTDINSWLKLELISYRTCMCGNEIHIIYRVKT</sequence>
<dbReference type="Gene3D" id="3.40.430.10">
    <property type="entry name" value="Dihydrofolate Reductase, subunit A"/>
    <property type="match status" value="1"/>
</dbReference>
<evidence type="ECO:0000256" key="7">
    <source>
        <dbReference type="ARBA" id="ARBA00047550"/>
    </source>
</evidence>
<dbReference type="EC" id="1.1.1.302" evidence="9"/>
<dbReference type="PANTHER" id="PTHR38011">
    <property type="entry name" value="DIHYDROFOLATE REDUCTASE FAMILY PROTEIN (AFU_ORTHOLOGUE AFUA_8G06820)"/>
    <property type="match status" value="1"/>
</dbReference>
<gene>
    <name evidence="11" type="ORF">B7O98_03690</name>
</gene>
<dbReference type="InterPro" id="IPR024072">
    <property type="entry name" value="DHFR-like_dom_sf"/>
</dbReference>
<evidence type="ECO:0000259" key="10">
    <source>
        <dbReference type="Pfam" id="PF01872"/>
    </source>
</evidence>
<dbReference type="Proteomes" id="UP000244093">
    <property type="component" value="Unassembled WGS sequence"/>
</dbReference>
<keyword evidence="6" id="KW-0560">Oxidoreductase</keyword>
<evidence type="ECO:0000256" key="3">
    <source>
        <dbReference type="ARBA" id="ARBA00011738"/>
    </source>
</evidence>
<keyword evidence="5" id="KW-0521">NADP</keyword>
<dbReference type="InterPro" id="IPR011549">
    <property type="entry name" value="RibD_C"/>
</dbReference>
<comment type="catalytic activity">
    <reaction evidence="8">
        <text>2,5-diamino-6-(1-D-ribitylamino)pyrimidin-4(3H)-one 5'-phosphate + NADP(+) = 2,5-diamino-6-(1-D-ribosylamino)pyrimidin-4(3H)-one 5'-phosphate + NADPH + H(+)</text>
        <dbReference type="Rhea" id="RHEA:27278"/>
        <dbReference type="ChEBI" id="CHEBI:15378"/>
        <dbReference type="ChEBI" id="CHEBI:57783"/>
        <dbReference type="ChEBI" id="CHEBI:58349"/>
        <dbReference type="ChEBI" id="CHEBI:58890"/>
        <dbReference type="ChEBI" id="CHEBI:59545"/>
        <dbReference type="EC" id="1.1.1.302"/>
    </reaction>
</comment>
<dbReference type="AlphaFoldDB" id="A0A2R7Y7K9"/>
<name>A0A2R7Y7K9_9CREN</name>
<dbReference type="PANTHER" id="PTHR38011:SF7">
    <property type="entry name" value="2,5-DIAMINO-6-RIBOSYLAMINO-4(3H)-PYRIMIDINONE 5'-PHOSPHATE REDUCTASE"/>
    <property type="match status" value="1"/>
</dbReference>
<comment type="subunit">
    <text evidence="3">Homodimer.</text>
</comment>
<dbReference type="GO" id="GO:0050661">
    <property type="term" value="F:NADP binding"/>
    <property type="evidence" value="ECO:0007669"/>
    <property type="project" value="InterPro"/>
</dbReference>
<dbReference type="InterPro" id="IPR050765">
    <property type="entry name" value="Riboflavin_Biosynth_HTPR"/>
</dbReference>
<dbReference type="NCBIfam" id="TIGR00227">
    <property type="entry name" value="ribD_Cterm"/>
    <property type="match status" value="1"/>
</dbReference>
<comment type="similarity">
    <text evidence="2">Belongs to the HTP reductase family.</text>
</comment>
<dbReference type="InterPro" id="IPR006401">
    <property type="entry name" value="Rib_reduct_arc"/>
</dbReference>
<dbReference type="SUPFAM" id="SSF53597">
    <property type="entry name" value="Dihydrofolate reductase-like"/>
    <property type="match status" value="1"/>
</dbReference>
<evidence type="ECO:0000256" key="2">
    <source>
        <dbReference type="ARBA" id="ARBA00009723"/>
    </source>
</evidence>
<dbReference type="EMBL" id="NBVN01000002">
    <property type="protein sequence ID" value="PUA33531.1"/>
    <property type="molecule type" value="Genomic_DNA"/>
</dbReference>
<evidence type="ECO:0000256" key="9">
    <source>
        <dbReference type="NCBIfam" id="TIGR01508"/>
    </source>
</evidence>
<proteinExistence type="inferred from homology"/>
<reference evidence="11 12" key="1">
    <citation type="journal article" date="2018" name="Syst. Appl. Microbiol.">
        <title>A new symbiotic nanoarchaeote (Candidatus Nanoclepta minutus) and its host (Zestosphaera tikiterensis gen. nov., sp. nov.) from a New Zealand hot spring.</title>
        <authorList>
            <person name="St John E."/>
            <person name="Liu Y."/>
            <person name="Podar M."/>
            <person name="Stott M.B."/>
            <person name="Meneghin J."/>
            <person name="Chen Z."/>
            <person name="Lagutin K."/>
            <person name="Mitchell K."/>
            <person name="Reysenbach A.L."/>
        </authorList>
    </citation>
    <scope>NUCLEOTIDE SEQUENCE [LARGE SCALE GENOMIC DNA]</scope>
    <source>
        <strain evidence="11">NZ3</strain>
    </source>
</reference>
<dbReference type="InterPro" id="IPR002734">
    <property type="entry name" value="RibDG_C"/>
</dbReference>
<comment type="catalytic activity">
    <reaction evidence="7">
        <text>2,5-diamino-6-(1-D-ribitylamino)pyrimidin-4(3H)-one 5'-phosphate + NAD(+) = 2,5-diamino-6-(1-D-ribosylamino)pyrimidin-4(3H)-one 5'-phosphate + NADH + H(+)</text>
        <dbReference type="Rhea" id="RHEA:27274"/>
        <dbReference type="ChEBI" id="CHEBI:15378"/>
        <dbReference type="ChEBI" id="CHEBI:57540"/>
        <dbReference type="ChEBI" id="CHEBI:57945"/>
        <dbReference type="ChEBI" id="CHEBI:58890"/>
        <dbReference type="ChEBI" id="CHEBI:59545"/>
        <dbReference type="EC" id="1.1.1.302"/>
    </reaction>
</comment>
<dbReference type="GO" id="GO:0009231">
    <property type="term" value="P:riboflavin biosynthetic process"/>
    <property type="evidence" value="ECO:0007669"/>
    <property type="project" value="UniProtKB-UniPathway"/>
</dbReference>
<protein>
    <recommendedName>
        <fullName evidence="9">2,5-diamino-6-(ribosylamino)-4(3H)-pyrimidinone 5'-phosphate reductase</fullName>
        <ecNumber evidence="9">1.1.1.302</ecNumber>
    </recommendedName>
</protein>
<organism evidence="11 12">
    <name type="scientific">Zestosphaera tikiterensis</name>
    <dbReference type="NCBI Taxonomy" id="1973259"/>
    <lineage>
        <taxon>Archaea</taxon>
        <taxon>Thermoproteota</taxon>
        <taxon>Thermoprotei</taxon>
        <taxon>Desulfurococcales</taxon>
        <taxon>Desulfurococcaceae</taxon>
        <taxon>Zestosphaera</taxon>
    </lineage>
</organism>
<comment type="caution">
    <text evidence="11">The sequence shown here is derived from an EMBL/GenBank/DDBJ whole genome shotgun (WGS) entry which is preliminary data.</text>
</comment>